<evidence type="ECO:0000313" key="3">
    <source>
        <dbReference type="Proteomes" id="UP000663829"/>
    </source>
</evidence>
<proteinExistence type="predicted"/>
<evidence type="ECO:0000313" key="2">
    <source>
        <dbReference type="EMBL" id="CAF4343778.1"/>
    </source>
</evidence>
<dbReference type="EMBL" id="CAJNOQ010020945">
    <property type="protein sequence ID" value="CAF1478148.1"/>
    <property type="molecule type" value="Genomic_DNA"/>
</dbReference>
<gene>
    <name evidence="1" type="ORF">GPM918_LOCUS35720</name>
    <name evidence="2" type="ORF">SRO942_LOCUS36444</name>
</gene>
<name>A0A815RK53_9BILA</name>
<comment type="caution">
    <text evidence="1">The sequence shown here is derived from an EMBL/GenBank/DDBJ whole genome shotgun (WGS) entry which is preliminary data.</text>
</comment>
<evidence type="ECO:0000313" key="1">
    <source>
        <dbReference type="EMBL" id="CAF1478148.1"/>
    </source>
</evidence>
<sequence length="636" mass="73540">MDQKDTPELNKNVELFLSIIIAKKSWIYLLQLLKSDSVQRVNNLWANNLHTLLKTNETVQMTKYLHLCHQIQFTLSPLINENQMTSIIFPKLHQPYDELSKIVDSCTKDNIEQQCWTPLINWLRLKLDSNPHLLEKNEIKTMLLLKIYYTYYCNNELSKLKTLLVAVEGLLQLDSDEIRVFRALLEPEQYMIGYPKVNNNDEPNALNNLFKLDCKDDDELCIRHTLVNLMAMIILGGKNNFLWTFAFSPLTLQNTFGFGSTTQQIITTNGVHYDCGCVISMNGDLMRYSTKVTATSLNVPAVYPVYFSTFGAMAWHALLFADCVKNLFGPVLATHAINDNTADVRLAGQSSRTKVCHFVRARLLSTFLFLSLNSTRDDACILLNGCFEQFALSTINQAQAEHSWIKSHYRTLDEELTAESNYQTKIFFNVRTQLPNHKAYINNLLLQSQIQSKLQDFVTNTPIMIQYSHFKTELYHPRNSHLRLNILRHALDSTDFLKMTRFIYDLSQFYILLHQTYTQLIQEEQFLTISLKELYEIGQTYYKYQQQIQHNDINHLTIINNGIKAVNEYHAFANGLIKPGACDATQYFDRITLDTPISYLVTGGNYDEGDIIMRVLSLNDWDIDMHNVLPRYNCGI</sequence>
<reference evidence="1" key="1">
    <citation type="submission" date="2021-02" db="EMBL/GenBank/DDBJ databases">
        <authorList>
            <person name="Nowell W R."/>
        </authorList>
    </citation>
    <scope>NUCLEOTIDE SEQUENCE</scope>
</reference>
<protein>
    <submittedName>
        <fullName evidence="1">Uncharacterized protein</fullName>
    </submittedName>
</protein>
<dbReference type="EMBL" id="CAJOBC010086422">
    <property type="protein sequence ID" value="CAF4343778.1"/>
    <property type="molecule type" value="Genomic_DNA"/>
</dbReference>
<dbReference type="AlphaFoldDB" id="A0A815RK53"/>
<dbReference type="OrthoDB" id="10058784at2759"/>
<organism evidence="1 3">
    <name type="scientific">Didymodactylos carnosus</name>
    <dbReference type="NCBI Taxonomy" id="1234261"/>
    <lineage>
        <taxon>Eukaryota</taxon>
        <taxon>Metazoa</taxon>
        <taxon>Spiralia</taxon>
        <taxon>Gnathifera</taxon>
        <taxon>Rotifera</taxon>
        <taxon>Eurotatoria</taxon>
        <taxon>Bdelloidea</taxon>
        <taxon>Philodinida</taxon>
        <taxon>Philodinidae</taxon>
        <taxon>Didymodactylos</taxon>
    </lineage>
</organism>
<keyword evidence="3" id="KW-1185">Reference proteome</keyword>
<dbReference type="Proteomes" id="UP000663829">
    <property type="component" value="Unassembled WGS sequence"/>
</dbReference>
<accession>A0A815RK53</accession>
<dbReference type="Proteomes" id="UP000681722">
    <property type="component" value="Unassembled WGS sequence"/>
</dbReference>